<gene>
    <name evidence="1" type="ORF">FXN61_08290</name>
</gene>
<evidence type="ECO:0000313" key="1">
    <source>
        <dbReference type="EMBL" id="NKE56835.1"/>
    </source>
</evidence>
<protein>
    <submittedName>
        <fullName evidence="1">Uncharacterized protein</fullName>
    </submittedName>
</protein>
<proteinExistence type="predicted"/>
<accession>A0ABX1FD47</accession>
<dbReference type="SUPFAM" id="SSF53474">
    <property type="entry name" value="alpha/beta-Hydrolases"/>
    <property type="match status" value="1"/>
</dbReference>
<dbReference type="EMBL" id="VSRL01000020">
    <property type="protein sequence ID" value="NKE56835.1"/>
    <property type="molecule type" value="Genomic_DNA"/>
</dbReference>
<dbReference type="RefSeq" id="WP_167971901.1">
    <property type="nucleotide sequence ID" value="NZ_VSRL01000020.1"/>
</dbReference>
<comment type="caution">
    <text evidence="1">The sequence shown here is derived from an EMBL/GenBank/DDBJ whole genome shotgun (WGS) entry which is preliminary data.</text>
</comment>
<evidence type="ECO:0000313" key="2">
    <source>
        <dbReference type="Proteomes" id="UP001515943"/>
    </source>
</evidence>
<sequence>MVVFGVLDIPAGSLDAVIEIRGCFRPGDAERINGFASREVWERHEPLQDTSSIRSPVGIWCGQEDPFHDAARELANKVGAVGSSEHGAHDDGYWRRVLQEALQFIGIRVAFPSDSKNSRFRWGRYG</sequence>
<reference evidence="1 2" key="1">
    <citation type="submission" date="2019-08" db="EMBL/GenBank/DDBJ databases">
        <title>Lentzea from Indian Himalayas.</title>
        <authorList>
            <person name="Mandal S."/>
            <person name="Mallick Gupta A."/>
            <person name="Maiti P.K."/>
            <person name="Sarkar J."/>
            <person name="Mandal S."/>
        </authorList>
    </citation>
    <scope>NUCLEOTIDE SEQUENCE [LARGE SCALE GENOMIC DNA]</scope>
    <source>
        <strain evidence="1 2">PSKA42</strain>
    </source>
</reference>
<dbReference type="Gene3D" id="3.40.50.1820">
    <property type="entry name" value="alpha/beta hydrolase"/>
    <property type="match status" value="1"/>
</dbReference>
<keyword evidence="2" id="KW-1185">Reference proteome</keyword>
<organism evidence="1 2">
    <name type="scientific">Lentzea indica</name>
    <dbReference type="NCBI Taxonomy" id="2604800"/>
    <lineage>
        <taxon>Bacteria</taxon>
        <taxon>Bacillati</taxon>
        <taxon>Actinomycetota</taxon>
        <taxon>Actinomycetes</taxon>
        <taxon>Pseudonocardiales</taxon>
        <taxon>Pseudonocardiaceae</taxon>
        <taxon>Lentzea</taxon>
    </lineage>
</organism>
<dbReference type="InterPro" id="IPR029058">
    <property type="entry name" value="AB_hydrolase_fold"/>
</dbReference>
<name>A0ABX1FD47_9PSEU</name>
<dbReference type="Proteomes" id="UP001515943">
    <property type="component" value="Unassembled WGS sequence"/>
</dbReference>